<proteinExistence type="predicted"/>
<evidence type="ECO:0000313" key="1">
    <source>
        <dbReference type="EMBL" id="KAJ9084642.1"/>
    </source>
</evidence>
<comment type="caution">
    <text evidence="1">The sequence shown here is derived from an EMBL/GenBank/DDBJ whole genome shotgun (WGS) entry which is preliminary data.</text>
</comment>
<gene>
    <name evidence="1" type="ORF">DSO57_1022241</name>
</gene>
<organism evidence="1 2">
    <name type="scientific">Entomophthora muscae</name>
    <dbReference type="NCBI Taxonomy" id="34485"/>
    <lineage>
        <taxon>Eukaryota</taxon>
        <taxon>Fungi</taxon>
        <taxon>Fungi incertae sedis</taxon>
        <taxon>Zoopagomycota</taxon>
        <taxon>Entomophthoromycotina</taxon>
        <taxon>Entomophthoromycetes</taxon>
        <taxon>Entomophthorales</taxon>
        <taxon>Entomophthoraceae</taxon>
        <taxon>Entomophthora</taxon>
    </lineage>
</organism>
<keyword evidence="2" id="KW-1185">Reference proteome</keyword>
<evidence type="ECO:0000313" key="2">
    <source>
        <dbReference type="Proteomes" id="UP001165960"/>
    </source>
</evidence>
<sequence length="92" mass="10285">MRIKHLIFSIGLVISAPSTLGNGYVQQSENVALASDADFFNKLSAEITSQSDMAAFTSDDDERHARSFWGEQSYDPDYGSKEPFFSKKRSIK</sequence>
<protein>
    <submittedName>
        <fullName evidence="1">Uncharacterized protein</fullName>
    </submittedName>
</protein>
<name>A0ACC2UD03_9FUNG</name>
<dbReference type="EMBL" id="QTSX02000821">
    <property type="protein sequence ID" value="KAJ9084642.1"/>
    <property type="molecule type" value="Genomic_DNA"/>
</dbReference>
<accession>A0ACC2UD03</accession>
<dbReference type="Proteomes" id="UP001165960">
    <property type="component" value="Unassembled WGS sequence"/>
</dbReference>
<reference evidence="1" key="1">
    <citation type="submission" date="2022-04" db="EMBL/GenBank/DDBJ databases">
        <title>Genome of the entomopathogenic fungus Entomophthora muscae.</title>
        <authorList>
            <person name="Elya C."/>
            <person name="Lovett B.R."/>
            <person name="Lee E."/>
            <person name="Macias A.M."/>
            <person name="Hajek A.E."/>
            <person name="De Bivort B.L."/>
            <person name="Kasson M.T."/>
            <person name="De Fine Licht H.H."/>
            <person name="Stajich J.E."/>
        </authorList>
    </citation>
    <scope>NUCLEOTIDE SEQUENCE</scope>
    <source>
        <strain evidence="1">Berkeley</strain>
    </source>
</reference>